<feature type="non-terminal residue" evidence="2">
    <location>
        <position position="1"/>
    </location>
</feature>
<organism evidence="2 3">
    <name type="scientific">Modicella reniformis</name>
    <dbReference type="NCBI Taxonomy" id="1440133"/>
    <lineage>
        <taxon>Eukaryota</taxon>
        <taxon>Fungi</taxon>
        <taxon>Fungi incertae sedis</taxon>
        <taxon>Mucoromycota</taxon>
        <taxon>Mortierellomycotina</taxon>
        <taxon>Mortierellomycetes</taxon>
        <taxon>Mortierellales</taxon>
        <taxon>Mortierellaceae</taxon>
        <taxon>Modicella</taxon>
    </lineage>
</organism>
<evidence type="ECO:0000256" key="1">
    <source>
        <dbReference type="SAM" id="MobiDB-lite"/>
    </source>
</evidence>
<proteinExistence type="predicted"/>
<protein>
    <submittedName>
        <fullName evidence="2">Uncharacterized protein</fullName>
    </submittedName>
</protein>
<dbReference type="AlphaFoldDB" id="A0A9P6SUB0"/>
<feature type="compositionally biased region" description="Acidic residues" evidence="1">
    <location>
        <begin position="45"/>
        <end position="54"/>
    </location>
</feature>
<feature type="compositionally biased region" description="Polar residues" evidence="1">
    <location>
        <begin position="55"/>
        <end position="71"/>
    </location>
</feature>
<feature type="region of interest" description="Disordered" evidence="1">
    <location>
        <begin position="44"/>
        <end position="84"/>
    </location>
</feature>
<feature type="compositionally biased region" description="Low complexity" evidence="1">
    <location>
        <begin position="255"/>
        <end position="278"/>
    </location>
</feature>
<comment type="caution">
    <text evidence="2">The sequence shown here is derived from an EMBL/GenBank/DDBJ whole genome shotgun (WGS) entry which is preliminary data.</text>
</comment>
<dbReference type="Proteomes" id="UP000749646">
    <property type="component" value="Unassembled WGS sequence"/>
</dbReference>
<dbReference type="EMBL" id="JAAAHW010000294">
    <property type="protein sequence ID" value="KAG0004066.1"/>
    <property type="molecule type" value="Genomic_DNA"/>
</dbReference>
<reference evidence="2" key="1">
    <citation type="journal article" date="2020" name="Fungal Divers.">
        <title>Resolving the Mortierellaceae phylogeny through synthesis of multi-gene phylogenetics and phylogenomics.</title>
        <authorList>
            <person name="Vandepol N."/>
            <person name="Liber J."/>
            <person name="Desiro A."/>
            <person name="Na H."/>
            <person name="Kennedy M."/>
            <person name="Barry K."/>
            <person name="Grigoriev I.V."/>
            <person name="Miller A.N."/>
            <person name="O'Donnell K."/>
            <person name="Stajich J.E."/>
            <person name="Bonito G."/>
        </authorList>
    </citation>
    <scope>NUCLEOTIDE SEQUENCE</scope>
    <source>
        <strain evidence="2">MES-2147</strain>
    </source>
</reference>
<feature type="region of interest" description="Disordered" evidence="1">
    <location>
        <begin position="242"/>
        <end position="304"/>
    </location>
</feature>
<accession>A0A9P6SUB0</accession>
<gene>
    <name evidence="2" type="ORF">BGZ65_000964</name>
</gene>
<evidence type="ECO:0000313" key="3">
    <source>
        <dbReference type="Proteomes" id="UP000749646"/>
    </source>
</evidence>
<keyword evidence="3" id="KW-1185">Reference proteome</keyword>
<sequence>AARRAKDLEDLLDLKHVSLEDLEEVSFKITPMCRSKVMVIQSLAADDDDDDDEYPSTQNQRRFSMEDTASNRSDHSTDDYDMTPCTIKQEQDDDDNAMDTWCDSLDTSTFQTTRTANQGSLKTISHAAYISASSQVGYPQQYQQQQKKLPWCGFPPASLQSCLFIKRAFPHKLQTFTPHIHRLPFIFTFSVMGVSGFAACIKETPGVLATGQKQKEVHVDALSLYYGLITARSFSTFSKAQKTVHPQEAAPPTTPASTSAPISSASTLSHSSLFASTSRQSTKRPASTEEEKPPKRHRTNSTSHLDKLLSKHMDKGTTTLHWDGQPSGELDKNLAKLQKDVTRAVEKKKAVPEGSFGPLLIF</sequence>
<evidence type="ECO:0000313" key="2">
    <source>
        <dbReference type="EMBL" id="KAG0004066.1"/>
    </source>
</evidence>
<name>A0A9P6SUB0_9FUNG</name>